<dbReference type="EMBL" id="FMZV01000008">
    <property type="protein sequence ID" value="SDD54374.1"/>
    <property type="molecule type" value="Genomic_DNA"/>
</dbReference>
<organism evidence="2 3">
    <name type="scientific">Ruegeria marina</name>
    <dbReference type="NCBI Taxonomy" id="639004"/>
    <lineage>
        <taxon>Bacteria</taxon>
        <taxon>Pseudomonadati</taxon>
        <taxon>Pseudomonadota</taxon>
        <taxon>Alphaproteobacteria</taxon>
        <taxon>Rhodobacterales</taxon>
        <taxon>Roseobacteraceae</taxon>
        <taxon>Ruegeria</taxon>
    </lineage>
</organism>
<keyword evidence="2" id="KW-0808">Transferase</keyword>
<keyword evidence="3" id="KW-1185">Reference proteome</keyword>
<proteinExistence type="predicted"/>
<dbReference type="OrthoDB" id="5291101at2"/>
<dbReference type="Gene3D" id="3.90.550.10">
    <property type="entry name" value="Spore Coat Polysaccharide Biosynthesis Protein SpsA, Chain A"/>
    <property type="match status" value="1"/>
</dbReference>
<dbReference type="InterPro" id="IPR050834">
    <property type="entry name" value="Glycosyltransf_2"/>
</dbReference>
<dbReference type="InterPro" id="IPR001173">
    <property type="entry name" value="Glyco_trans_2-like"/>
</dbReference>
<reference evidence="3" key="1">
    <citation type="submission" date="2016-10" db="EMBL/GenBank/DDBJ databases">
        <authorList>
            <person name="Varghese N."/>
            <person name="Submissions S."/>
        </authorList>
    </citation>
    <scope>NUCLEOTIDE SEQUENCE [LARGE SCALE GENOMIC DNA]</scope>
    <source>
        <strain evidence="3">CGMCC 1.9108</strain>
    </source>
</reference>
<evidence type="ECO:0000313" key="2">
    <source>
        <dbReference type="EMBL" id="SDD54374.1"/>
    </source>
</evidence>
<dbReference type="Proteomes" id="UP000199628">
    <property type="component" value="Unassembled WGS sequence"/>
</dbReference>
<dbReference type="Pfam" id="PF00535">
    <property type="entry name" value="Glycos_transf_2"/>
    <property type="match status" value="1"/>
</dbReference>
<sequence length="323" mass="35920">MSTIPVVSIVIPTYNAEPWLEEAVRSALSQTLTDIEVLVFDNASTDATPDLMARISDPRLSYFRAAENIGFAGNVTRGIEAARGRYFLVLGADDVLKPTFLAEAVALLDADPAASMLHGRAIWIDDDGAPIGVMRGTWPAKSSGEDAFLRTFTEGFCYSTVISRTEHVKRLQAMDERWGMISDSWLFLKMCLAGEVLFLDTPLVLYRVRDSSLSFELYADGKMFNDHLMGLEQAFSWPEAAPLRPRAREARLAVALQAFDTMHMTRIGAGLSGMLAKSWQVTQAVPGILLSPRAWLRFAFALLPATTIQWLRNWRRTVAIDQQ</sequence>
<dbReference type="AlphaFoldDB" id="A0A1G6VLG3"/>
<dbReference type="GO" id="GO:0016740">
    <property type="term" value="F:transferase activity"/>
    <property type="evidence" value="ECO:0007669"/>
    <property type="project" value="UniProtKB-KW"/>
</dbReference>
<dbReference type="InterPro" id="IPR029044">
    <property type="entry name" value="Nucleotide-diphossugar_trans"/>
</dbReference>
<dbReference type="STRING" id="639004.SAMN04488239_10894"/>
<name>A0A1G6VLG3_9RHOB</name>
<gene>
    <name evidence="2" type="ORF">SAMN04488239_10894</name>
</gene>
<evidence type="ECO:0000313" key="3">
    <source>
        <dbReference type="Proteomes" id="UP000199628"/>
    </source>
</evidence>
<feature type="domain" description="Glycosyltransferase 2-like" evidence="1">
    <location>
        <begin position="8"/>
        <end position="157"/>
    </location>
</feature>
<dbReference type="PANTHER" id="PTHR43685">
    <property type="entry name" value="GLYCOSYLTRANSFERASE"/>
    <property type="match status" value="1"/>
</dbReference>
<protein>
    <submittedName>
        <fullName evidence="2">Glycosyl transferase family 2</fullName>
    </submittedName>
</protein>
<evidence type="ECO:0000259" key="1">
    <source>
        <dbReference type="Pfam" id="PF00535"/>
    </source>
</evidence>
<dbReference type="RefSeq" id="WP_093031993.1">
    <property type="nucleotide sequence ID" value="NZ_FMZV01000008.1"/>
</dbReference>
<accession>A0A1G6VLG3</accession>
<dbReference type="SUPFAM" id="SSF53448">
    <property type="entry name" value="Nucleotide-diphospho-sugar transferases"/>
    <property type="match status" value="1"/>
</dbReference>
<dbReference type="PANTHER" id="PTHR43685:SF2">
    <property type="entry name" value="GLYCOSYLTRANSFERASE 2-LIKE DOMAIN-CONTAINING PROTEIN"/>
    <property type="match status" value="1"/>
</dbReference>